<proteinExistence type="predicted"/>
<dbReference type="RefSeq" id="WP_011617986.1">
    <property type="nucleotide sequence ID" value="NC_008318.1"/>
</dbReference>
<evidence type="ECO:0000256" key="1">
    <source>
        <dbReference type="SAM" id="MobiDB-lite"/>
    </source>
</evidence>
<dbReference type="AlphaFoldDB" id="Q0KKY2"/>
<dbReference type="EMBL" id="AB190359">
    <property type="protein sequence ID" value="BAF30828.1"/>
    <property type="molecule type" value="Genomic_DNA"/>
</dbReference>
<organism evidence="2">
    <name type="scientific">Thermoplasma acidophilum</name>
    <dbReference type="NCBI Taxonomy" id="2303"/>
    <lineage>
        <taxon>Archaea</taxon>
        <taxon>Methanobacteriati</taxon>
        <taxon>Thermoplasmatota</taxon>
        <taxon>Thermoplasmata</taxon>
        <taxon>Thermoplasmatales</taxon>
        <taxon>Thermoplasmataceae</taxon>
        <taxon>Thermoplasma</taxon>
    </lineage>
</organism>
<reference evidence="2" key="1">
    <citation type="journal article" date="2006" name="Extremophiles">
        <title>Structural analysis of the plasmid pTA1 isolated from the thermoacidophilic archaeon Thermoplasma acidophilum.</title>
        <authorList>
            <person name="Yamashiro K."/>
            <person name="Yokobori S."/>
            <person name="Oshima T."/>
            <person name="Yamgishi A."/>
        </authorList>
    </citation>
    <scope>NUCLEOTIDE SEQUENCE</scope>
    <source>
        <strain evidence="2">H0-122</strain>
        <plasmid evidence="2">pTA1</plasmid>
    </source>
</reference>
<evidence type="ECO:0000313" key="2">
    <source>
        <dbReference type="EMBL" id="BAF30828.1"/>
    </source>
</evidence>
<name>Q0KKY2_THEAI</name>
<geneLocation type="plasmid" evidence="2">
    <name>pTA1</name>
</geneLocation>
<feature type="compositionally biased region" description="Polar residues" evidence="1">
    <location>
        <begin position="134"/>
        <end position="147"/>
    </location>
</feature>
<accession>Q0KKY2</accession>
<protein>
    <submittedName>
        <fullName evidence="2">Uncharacterized protein</fullName>
    </submittedName>
</protein>
<sequence length="147" mass="17129">MITDQDIIKKETAQTLAPKIIEALNRQDRSFNADPLIFSIQDMETENTFILLAKQNPDLLENEDFIFTWNAFRKTELLKALRTQTSIEQLALLHGTPKKQENRDLSISNFKFQEDTKTPLYDIFHPPRKDNTRNSDQATKKNMTSNE</sequence>
<keyword evidence="2" id="KW-0614">Plasmid</keyword>
<feature type="region of interest" description="Disordered" evidence="1">
    <location>
        <begin position="120"/>
        <end position="147"/>
    </location>
</feature>